<dbReference type="GO" id="GO:0005886">
    <property type="term" value="C:plasma membrane"/>
    <property type="evidence" value="ECO:0007669"/>
    <property type="project" value="UniProtKB-SubCell"/>
</dbReference>
<comment type="subcellular location">
    <subcellularLocation>
        <location evidence="1">Cell membrane</location>
        <topology evidence="1">Multi-pass membrane protein</topology>
    </subcellularLocation>
</comment>
<feature type="transmembrane region" description="Helical" evidence="7">
    <location>
        <begin position="301"/>
        <end position="319"/>
    </location>
</feature>
<accession>A0A7Y0HT90</accession>
<dbReference type="InterPro" id="IPR035952">
    <property type="entry name" value="Rhomboid-like_sf"/>
</dbReference>
<dbReference type="GO" id="GO:0016755">
    <property type="term" value="F:aminoacyltransferase activity"/>
    <property type="evidence" value="ECO:0007669"/>
    <property type="project" value="TreeGrafter"/>
</dbReference>
<keyword evidence="2" id="KW-1003">Cell membrane</keyword>
<evidence type="ECO:0000313" key="10">
    <source>
        <dbReference type="Proteomes" id="UP000532194"/>
    </source>
</evidence>
<name>A0A7Y0HT90_9BIFI</name>
<evidence type="ECO:0000256" key="1">
    <source>
        <dbReference type="ARBA" id="ARBA00004651"/>
    </source>
</evidence>
<feature type="transmembrane region" description="Helical" evidence="7">
    <location>
        <begin position="139"/>
        <end position="162"/>
    </location>
</feature>
<keyword evidence="10" id="KW-1185">Reference proteome</keyword>
<gene>
    <name evidence="9" type="ORF">G1C95_1555</name>
</gene>
<dbReference type="Pfam" id="PF09924">
    <property type="entry name" value="LPG_synthase_C"/>
    <property type="match status" value="1"/>
</dbReference>
<dbReference type="AlphaFoldDB" id="A0A7Y0HT90"/>
<organism evidence="9 10">
    <name type="scientific">Bifidobacterium oedipodis</name>
    <dbReference type="NCBI Taxonomy" id="2675322"/>
    <lineage>
        <taxon>Bacteria</taxon>
        <taxon>Bacillati</taxon>
        <taxon>Actinomycetota</taxon>
        <taxon>Actinomycetes</taxon>
        <taxon>Bifidobacteriales</taxon>
        <taxon>Bifidobacteriaceae</taxon>
        <taxon>Bifidobacterium</taxon>
    </lineage>
</organism>
<evidence type="ECO:0000256" key="6">
    <source>
        <dbReference type="SAM" id="MobiDB-lite"/>
    </source>
</evidence>
<dbReference type="Proteomes" id="UP000532194">
    <property type="component" value="Unassembled WGS sequence"/>
</dbReference>
<dbReference type="Gene3D" id="1.20.1540.10">
    <property type="entry name" value="Rhomboid-like"/>
    <property type="match status" value="1"/>
</dbReference>
<feature type="transmembrane region" description="Helical" evidence="7">
    <location>
        <begin position="234"/>
        <end position="254"/>
    </location>
</feature>
<dbReference type="InterPro" id="IPR051211">
    <property type="entry name" value="PG_lysyltransferase"/>
</dbReference>
<keyword evidence="4 7" id="KW-1133">Transmembrane helix</keyword>
<feature type="transmembrane region" description="Helical" evidence="7">
    <location>
        <begin position="77"/>
        <end position="101"/>
    </location>
</feature>
<evidence type="ECO:0000256" key="7">
    <source>
        <dbReference type="SAM" id="Phobius"/>
    </source>
</evidence>
<sequence>MNNNHATDRRSSLRPIIQDIVVWLRANPLALMLSAVILVMNCAVWAVEGMAGAHFPPDWCRISFDRLMEGHLYTVPLSLLFVAHPLRLLLDVPAVLLAGGYAESRLGRIKSAWVALICATGGIATGMGVSVMVNGHSPLWQHLATLGFVLGPLTLVFGPLMAASAFTSVLWKRRIRIIGYALAAMLVLYRGETGDWCVFAAALFGHLLGYLMASRHAKPGHLTFTMLEARRITAVVVAVMALGPLIAVTSPIHAGPLSTLGLLMGDDAPDTTRLASCLSGETSIDCYNQYRLARVWMPGNVLVSLLPVAFMLVVAYGLYRGRRLAAWAGIVVNAGIVMLSVLYFLVFPLGTLSDDMAGLVMHGALRSMTATVLPSLCCIIMIAGQMRRFPLHTRNKLVAITGVVVLIWGALLSVVYLAAGITHPDWFTDGVTIWGLLKDLPDRFLPIGFLNAISPDFLPVAPAARALYQGIGSLLWVAMIAGLLFCMLDRSMIGERSQREASHLVELGGESMSFMATWQGNTYWFSASGRSAIAYRVAYGVALTVAGPFGDPAEWRDDLRDFIRFCAEHSWTPVFYSVHVEQRDLLVSHGWKALDVGTEMVLDPRAWQTRGKKWQDVRTAINKAKREGVVDMLATYGELPLAVQSQIVDISEQWVGEKALPEMKFTLGGVQELHDPRVRILYAQDADGLVQGVTSWLPTWRDGHIVGWTLDFMRHRPDSKNGVMEFLIARMAERLRDEGEAEFMSLSAAPLAGLHTDAVQDDRAQESDGSNDSNVNTDVTPDTADSLFLPHVLEAVADVMEPVYGFHSLLRFKEKFQPQAHPVYIVYPDAAKLAQIALATVHAYLPDMRPKDVFSFVRALR</sequence>
<dbReference type="InterPro" id="IPR024320">
    <property type="entry name" value="LPG_synthase_C"/>
</dbReference>
<feature type="domain" description="Phosphatidylglycerol lysyltransferase C-terminal" evidence="8">
    <location>
        <begin position="509"/>
        <end position="827"/>
    </location>
</feature>
<keyword evidence="3 7" id="KW-0812">Transmembrane</keyword>
<proteinExistence type="predicted"/>
<evidence type="ECO:0000256" key="4">
    <source>
        <dbReference type="ARBA" id="ARBA00022989"/>
    </source>
</evidence>
<evidence type="ECO:0000313" key="9">
    <source>
        <dbReference type="EMBL" id="NMM94368.1"/>
    </source>
</evidence>
<dbReference type="RefSeq" id="WP_169172388.1">
    <property type="nucleotide sequence ID" value="NZ_JAAIII010000004.1"/>
</dbReference>
<evidence type="ECO:0000256" key="2">
    <source>
        <dbReference type="ARBA" id="ARBA00022475"/>
    </source>
</evidence>
<dbReference type="GO" id="GO:0055091">
    <property type="term" value="P:phospholipid homeostasis"/>
    <property type="evidence" value="ECO:0007669"/>
    <property type="project" value="TreeGrafter"/>
</dbReference>
<comment type="caution">
    <text evidence="9">The sequence shown here is derived from an EMBL/GenBank/DDBJ whole genome shotgun (WGS) entry which is preliminary data.</text>
</comment>
<dbReference type="PANTHER" id="PTHR34697:SF2">
    <property type="entry name" value="PHOSPHATIDYLGLYCEROL LYSYLTRANSFERASE"/>
    <property type="match status" value="1"/>
</dbReference>
<feature type="transmembrane region" description="Helical" evidence="7">
    <location>
        <begin position="367"/>
        <end position="385"/>
    </location>
</feature>
<feature type="region of interest" description="Disordered" evidence="6">
    <location>
        <begin position="760"/>
        <end position="779"/>
    </location>
</feature>
<keyword evidence="5 7" id="KW-0472">Membrane</keyword>
<reference evidence="9 10" key="1">
    <citation type="submission" date="2020-02" db="EMBL/GenBank/DDBJ databases">
        <title>Characterization of phylogenetic diversity of novel bifidobacterial species isolated in Czech ZOOs.</title>
        <authorList>
            <person name="Lugli G.A."/>
            <person name="Vera N.B."/>
            <person name="Ventura M."/>
        </authorList>
    </citation>
    <scope>NUCLEOTIDE SEQUENCE [LARGE SCALE GENOMIC DNA]</scope>
    <source>
        <strain evidence="9 10">DSM 109957</strain>
    </source>
</reference>
<protein>
    <recommendedName>
        <fullName evidence="8">Phosphatidylglycerol lysyltransferase C-terminal domain-containing protein</fullName>
    </recommendedName>
</protein>
<evidence type="ECO:0000256" key="3">
    <source>
        <dbReference type="ARBA" id="ARBA00022692"/>
    </source>
</evidence>
<feature type="compositionally biased region" description="Polar residues" evidence="6">
    <location>
        <begin position="767"/>
        <end position="779"/>
    </location>
</feature>
<feature type="transmembrane region" description="Helical" evidence="7">
    <location>
        <begin position="113"/>
        <end position="133"/>
    </location>
</feature>
<feature type="transmembrane region" description="Helical" evidence="7">
    <location>
        <begin position="326"/>
        <end position="347"/>
    </location>
</feature>
<dbReference type="EMBL" id="JAAIII010000004">
    <property type="protein sequence ID" value="NMM94368.1"/>
    <property type="molecule type" value="Genomic_DNA"/>
</dbReference>
<evidence type="ECO:0000259" key="8">
    <source>
        <dbReference type="Pfam" id="PF09924"/>
    </source>
</evidence>
<feature type="transmembrane region" description="Helical" evidence="7">
    <location>
        <begin position="397"/>
        <end position="419"/>
    </location>
</feature>
<dbReference type="PANTHER" id="PTHR34697">
    <property type="entry name" value="PHOSPHATIDYLGLYCEROL LYSYLTRANSFERASE"/>
    <property type="match status" value="1"/>
</dbReference>
<evidence type="ECO:0000256" key="5">
    <source>
        <dbReference type="ARBA" id="ARBA00023136"/>
    </source>
</evidence>
<feature type="transmembrane region" description="Helical" evidence="7">
    <location>
        <begin position="20"/>
        <end position="47"/>
    </location>
</feature>
<feature type="transmembrane region" description="Helical" evidence="7">
    <location>
        <begin position="466"/>
        <end position="488"/>
    </location>
</feature>